<accession>A0ABU2FRC6</accession>
<gene>
    <name evidence="1" type="ORF">NDI86_14415</name>
</gene>
<sequence length="202" mass="22783">MTVDIEELREFCAFGPDRVYLLLAIARSKENTDGGASDSPTMRAVVEEAADLPDTVAQLEHSARRFDATYRLYLTVNARDALAATFELRRRMDDWLEMRLHGDEGVAAKFRRVDDEYRSVLQSDGCADDSDFLFDLDDASRTDAEELESDLTARTTVRLVRETPNGYHVVTAPFDYTEFESDVPYELQTDGLLFLAYVGDAA</sequence>
<organism evidence="1 2">
    <name type="scientific">Haloarcula onubensis</name>
    <dbReference type="NCBI Taxonomy" id="2950539"/>
    <lineage>
        <taxon>Archaea</taxon>
        <taxon>Methanobacteriati</taxon>
        <taxon>Methanobacteriota</taxon>
        <taxon>Stenosarchaea group</taxon>
        <taxon>Halobacteria</taxon>
        <taxon>Halobacteriales</taxon>
        <taxon>Haloarculaceae</taxon>
        <taxon>Haloarcula</taxon>
    </lineage>
</organism>
<dbReference type="RefSeq" id="WP_310901153.1">
    <property type="nucleotide sequence ID" value="NZ_JAMQOS010000004.1"/>
</dbReference>
<comment type="caution">
    <text evidence="1">The sequence shown here is derived from an EMBL/GenBank/DDBJ whole genome shotgun (WGS) entry which is preliminary data.</text>
</comment>
<evidence type="ECO:0000313" key="1">
    <source>
        <dbReference type="EMBL" id="MDS0283321.1"/>
    </source>
</evidence>
<protein>
    <submittedName>
        <fullName evidence="1">Uncharacterized protein</fullName>
    </submittedName>
</protein>
<dbReference type="EMBL" id="JAMQOS010000004">
    <property type="protein sequence ID" value="MDS0283321.1"/>
    <property type="molecule type" value="Genomic_DNA"/>
</dbReference>
<name>A0ABU2FRC6_9EURY</name>
<reference evidence="1 2" key="1">
    <citation type="submission" date="2022-06" db="EMBL/GenBank/DDBJ databases">
        <title>Halomicroarcula sp. a new haloarchaeum isolate from saline soil.</title>
        <authorList>
            <person name="Strakova D."/>
            <person name="Galisteo C."/>
            <person name="Sanchez-Porro C."/>
            <person name="Ventosa A."/>
        </authorList>
    </citation>
    <scope>NUCLEOTIDE SEQUENCE [LARGE SCALE GENOMIC DNA]</scope>
    <source>
        <strain evidence="1 2">S3CR25-11</strain>
    </source>
</reference>
<keyword evidence="2" id="KW-1185">Reference proteome</keyword>
<proteinExistence type="predicted"/>
<evidence type="ECO:0000313" key="2">
    <source>
        <dbReference type="Proteomes" id="UP001268864"/>
    </source>
</evidence>
<dbReference type="Proteomes" id="UP001268864">
    <property type="component" value="Unassembled WGS sequence"/>
</dbReference>